<feature type="compositionally biased region" description="Low complexity" evidence="2">
    <location>
        <begin position="429"/>
        <end position="441"/>
    </location>
</feature>
<evidence type="ECO:0000313" key="3">
    <source>
        <dbReference type="Proteomes" id="UP000504637"/>
    </source>
</evidence>
<evidence type="ECO:0000256" key="1">
    <source>
        <dbReference type="SAM" id="Coils"/>
    </source>
</evidence>
<dbReference type="GeneID" id="54364712"/>
<feature type="compositionally biased region" description="Basic and acidic residues" evidence="2">
    <location>
        <begin position="28"/>
        <end position="41"/>
    </location>
</feature>
<feature type="compositionally biased region" description="Basic and acidic residues" evidence="2">
    <location>
        <begin position="1"/>
        <end position="11"/>
    </location>
</feature>
<feature type="compositionally biased region" description="Basic and acidic residues" evidence="2">
    <location>
        <begin position="85"/>
        <end position="95"/>
    </location>
</feature>
<feature type="compositionally biased region" description="Basic and acidic residues" evidence="2">
    <location>
        <begin position="102"/>
        <end position="137"/>
    </location>
</feature>
<feature type="coiled-coil region" evidence="1">
    <location>
        <begin position="612"/>
        <end position="639"/>
    </location>
</feature>
<organism evidence="4">
    <name type="scientific">Dissoconium aciculare CBS 342.82</name>
    <dbReference type="NCBI Taxonomy" id="1314786"/>
    <lineage>
        <taxon>Eukaryota</taxon>
        <taxon>Fungi</taxon>
        <taxon>Dikarya</taxon>
        <taxon>Ascomycota</taxon>
        <taxon>Pezizomycotina</taxon>
        <taxon>Dothideomycetes</taxon>
        <taxon>Dothideomycetidae</taxon>
        <taxon>Mycosphaerellales</taxon>
        <taxon>Dissoconiaceae</taxon>
        <taxon>Dissoconium</taxon>
    </lineage>
</organism>
<feature type="compositionally biased region" description="Basic and acidic residues" evidence="2">
    <location>
        <begin position="366"/>
        <end position="378"/>
    </location>
</feature>
<keyword evidence="3" id="KW-1185">Reference proteome</keyword>
<feature type="compositionally biased region" description="Low complexity" evidence="2">
    <location>
        <begin position="273"/>
        <end position="288"/>
    </location>
</feature>
<dbReference type="AlphaFoldDB" id="A0A6J3MHR5"/>
<feature type="compositionally biased region" description="Basic and acidic residues" evidence="2">
    <location>
        <begin position="236"/>
        <end position="249"/>
    </location>
</feature>
<reference evidence="4" key="1">
    <citation type="submission" date="2020-01" db="EMBL/GenBank/DDBJ databases">
        <authorList>
            <consortium name="DOE Joint Genome Institute"/>
            <person name="Haridas S."/>
            <person name="Albert R."/>
            <person name="Binder M."/>
            <person name="Bloem J."/>
            <person name="Labutti K."/>
            <person name="Salamov A."/>
            <person name="Andreopoulos B."/>
            <person name="Baker S.E."/>
            <person name="Barry K."/>
            <person name="Bills G."/>
            <person name="Bluhm B.H."/>
            <person name="Cannon C."/>
            <person name="Castanera R."/>
            <person name="Culley D.E."/>
            <person name="Daum C."/>
            <person name="Ezra D."/>
            <person name="Gonzalez J.B."/>
            <person name="Henrissat B."/>
            <person name="Kuo A."/>
            <person name="Liang C."/>
            <person name="Lipzen A."/>
            <person name="Lutzoni F."/>
            <person name="Magnuson J."/>
            <person name="Mondo S."/>
            <person name="Nolan M."/>
            <person name="Ohm R."/>
            <person name="Pangilinan J."/>
            <person name="Park H.-J."/>
            <person name="Ramirez L."/>
            <person name="Alfaro M."/>
            <person name="Sun H."/>
            <person name="Tritt A."/>
            <person name="Yoshinaga Y."/>
            <person name="Zwiers L.-H."/>
            <person name="Turgeon B.G."/>
            <person name="Goodwin S.B."/>
            <person name="Spatafora J.W."/>
            <person name="Crous P.W."/>
            <person name="Grigoriev I.V."/>
        </authorList>
    </citation>
    <scope>NUCLEOTIDE SEQUENCE</scope>
    <source>
        <strain evidence="4">CBS 342.82</strain>
    </source>
</reference>
<sequence length="674" mass="75278">MDRDRRPRDIPPEDQFGNGRGQSYRPGKGRERTPPRMDSYRGRSPLPPRRSDYMDSYRGPRNRSRSPPFALPIRDGFRRRSPSPRFREHDLRGGDGYRAGPPRREELPRDDLFRREPVREPREFQRGFRDDIRDRGFHLPSRSPIPRFRDRSPLSLNKRGREISPISSRGRRSPPPARRERLVSPPRPRHDEFPQSRIASPPPRRRFSPPPRERHISPPRNIARDLRPRSPSPTPRVDRTDVRPTEDRRRHVSPPLRESRLDYPIREGSGYNSTTTSRRSSPPIHPSRAGLQHVVNEERVLPSKGSPRRDIHEIRPMAQSVPTEPRKQMNETQHHETQNQQQIQRLSSLAPQAQAHPQRMAQSNQQERDRDPVRKQDSAEPSAAGADLSSSIPESRRPEEAPSVTPRAPPTGPAGQRHPPASANPPTGPSAGASSRSSAVPPSGPRGTPSARGDYSSRGRGGFGAEYTPRGRGSSFGLSYRGGRGGTPPTSNFGRGDKFQPEPAPFGRGAAPPLGPRATSIPSGPAASFRQSVGAASSPFTRSQRFGPNGEPIAEPTSTGPPTGPKATRRIVEPAATGPHSLINRPHPALVDLPQIVEGGKKLEPLVDRTKVVALEEEAEKLRRQLGEKEIRNRKSLREWDRLTRETELAALRSELADNSLRQLNGEVEMQAAF</sequence>
<feature type="compositionally biased region" description="Basic and acidic residues" evidence="2">
    <location>
        <begin position="324"/>
        <end position="337"/>
    </location>
</feature>
<feature type="compositionally biased region" description="Basic and acidic residues" evidence="2">
    <location>
        <begin position="295"/>
        <end position="315"/>
    </location>
</feature>
<dbReference type="OrthoDB" id="5424692at2759"/>
<feature type="region of interest" description="Disordered" evidence="2">
    <location>
        <begin position="1"/>
        <end position="569"/>
    </location>
</feature>
<keyword evidence="1" id="KW-0175">Coiled coil</keyword>
<dbReference type="RefSeq" id="XP_033464459.1">
    <property type="nucleotide sequence ID" value="XM_033606912.1"/>
</dbReference>
<reference evidence="4" key="3">
    <citation type="submission" date="2025-08" db="UniProtKB">
        <authorList>
            <consortium name="RefSeq"/>
        </authorList>
    </citation>
    <scope>IDENTIFICATION</scope>
    <source>
        <strain evidence="4">CBS 342.82</strain>
    </source>
</reference>
<gene>
    <name evidence="4" type="ORF">K489DRAFT_397701</name>
</gene>
<name>A0A6J3MHR5_9PEZI</name>
<evidence type="ECO:0000313" key="4">
    <source>
        <dbReference type="RefSeq" id="XP_033464459.1"/>
    </source>
</evidence>
<feature type="compositionally biased region" description="Basic and acidic residues" evidence="2">
    <location>
        <begin position="211"/>
        <end position="228"/>
    </location>
</feature>
<dbReference type="Proteomes" id="UP000504637">
    <property type="component" value="Unplaced"/>
</dbReference>
<feature type="compositionally biased region" description="Polar residues" evidence="2">
    <location>
        <begin position="529"/>
        <end position="546"/>
    </location>
</feature>
<feature type="compositionally biased region" description="Basic and acidic residues" evidence="2">
    <location>
        <begin position="177"/>
        <end position="194"/>
    </location>
</feature>
<accession>A0A6J3MHR5</accession>
<proteinExistence type="predicted"/>
<evidence type="ECO:0000256" key="2">
    <source>
        <dbReference type="SAM" id="MobiDB-lite"/>
    </source>
</evidence>
<reference evidence="4" key="2">
    <citation type="submission" date="2020-04" db="EMBL/GenBank/DDBJ databases">
        <authorList>
            <consortium name="NCBI Genome Project"/>
        </authorList>
    </citation>
    <scope>NUCLEOTIDE SEQUENCE</scope>
    <source>
        <strain evidence="4">CBS 342.82</strain>
    </source>
</reference>
<protein>
    <submittedName>
        <fullName evidence="4">Uncharacterized protein</fullName>
    </submittedName>
</protein>